<evidence type="ECO:0000256" key="8">
    <source>
        <dbReference type="ARBA" id="ARBA00038436"/>
    </source>
</evidence>
<dbReference type="PANTHER" id="PTHR35011">
    <property type="entry name" value="2,3-DIKETO-L-GULONATE TRAP TRANSPORTER SMALL PERMEASE PROTEIN YIAM"/>
    <property type="match status" value="1"/>
</dbReference>
<evidence type="ECO:0000256" key="5">
    <source>
        <dbReference type="ARBA" id="ARBA00022692"/>
    </source>
</evidence>
<evidence type="ECO:0000259" key="10">
    <source>
        <dbReference type="Pfam" id="PF04290"/>
    </source>
</evidence>
<keyword evidence="5 9" id="KW-0812">Transmembrane</keyword>
<sequence>MMRIIDYLKRINNGVAIAAGLVLLACILLILVDILLREFGISFGGSEEISGYVMASVSSWGICYALTEKAHVRIDILRNKSKAPGRSIADLIALSATSFVALYAAYYVVPVVEKSFQRQSLANTSLETPLIIPQSIWMAGWIWFAVTSLALLVCAVCLVVQHKYDQVDDIIGTGTES</sequence>
<evidence type="ECO:0000256" key="1">
    <source>
        <dbReference type="ARBA" id="ARBA00004429"/>
    </source>
</evidence>
<evidence type="ECO:0000256" key="4">
    <source>
        <dbReference type="ARBA" id="ARBA00022519"/>
    </source>
</evidence>
<dbReference type="GO" id="GO:0015740">
    <property type="term" value="P:C4-dicarboxylate transport"/>
    <property type="evidence" value="ECO:0007669"/>
    <property type="project" value="TreeGrafter"/>
</dbReference>
<organism evidence="11 12">
    <name type="scientific">Marinomonas transparens</name>
    <dbReference type="NCBI Taxonomy" id="2795388"/>
    <lineage>
        <taxon>Bacteria</taxon>
        <taxon>Pseudomonadati</taxon>
        <taxon>Pseudomonadota</taxon>
        <taxon>Gammaproteobacteria</taxon>
        <taxon>Oceanospirillales</taxon>
        <taxon>Oceanospirillaceae</taxon>
        <taxon>Marinomonas</taxon>
    </lineage>
</organism>
<dbReference type="RefSeq" id="WP_199466192.1">
    <property type="nucleotide sequence ID" value="NZ_JAEMNX010000001.1"/>
</dbReference>
<keyword evidence="6 9" id="KW-1133">Transmembrane helix</keyword>
<dbReference type="EMBL" id="JAEMNX010000001">
    <property type="protein sequence ID" value="MBJ7536108.1"/>
    <property type="molecule type" value="Genomic_DNA"/>
</dbReference>
<gene>
    <name evidence="11" type="ORF">I8J31_00295</name>
</gene>
<evidence type="ECO:0000256" key="9">
    <source>
        <dbReference type="RuleBase" id="RU369079"/>
    </source>
</evidence>
<evidence type="ECO:0000256" key="3">
    <source>
        <dbReference type="ARBA" id="ARBA00022475"/>
    </source>
</evidence>
<keyword evidence="4 9" id="KW-0997">Cell inner membrane</keyword>
<dbReference type="GO" id="GO:0022857">
    <property type="term" value="F:transmembrane transporter activity"/>
    <property type="evidence" value="ECO:0007669"/>
    <property type="project" value="UniProtKB-UniRule"/>
</dbReference>
<dbReference type="Proteomes" id="UP000628710">
    <property type="component" value="Unassembled WGS sequence"/>
</dbReference>
<evidence type="ECO:0000313" key="12">
    <source>
        <dbReference type="Proteomes" id="UP000628710"/>
    </source>
</evidence>
<proteinExistence type="inferred from homology"/>
<keyword evidence="3" id="KW-1003">Cell membrane</keyword>
<feature type="transmembrane region" description="Helical" evidence="9">
    <location>
        <begin position="49"/>
        <end position="67"/>
    </location>
</feature>
<feature type="domain" description="Tripartite ATP-independent periplasmic transporters DctQ component" evidence="10">
    <location>
        <begin position="27"/>
        <end position="156"/>
    </location>
</feature>
<accession>A0A934N0X9</accession>
<keyword evidence="7 9" id="KW-0472">Membrane</keyword>
<feature type="transmembrane region" description="Helical" evidence="9">
    <location>
        <begin position="88"/>
        <end position="109"/>
    </location>
</feature>
<keyword evidence="2 9" id="KW-0813">Transport</keyword>
<name>A0A934N0X9_9GAMM</name>
<evidence type="ECO:0000256" key="2">
    <source>
        <dbReference type="ARBA" id="ARBA00022448"/>
    </source>
</evidence>
<feature type="transmembrane region" description="Helical" evidence="9">
    <location>
        <begin position="136"/>
        <end position="160"/>
    </location>
</feature>
<protein>
    <recommendedName>
        <fullName evidence="9">TRAP transporter small permease protein</fullName>
    </recommendedName>
</protein>
<dbReference type="PANTHER" id="PTHR35011:SF10">
    <property type="entry name" value="TRAP TRANSPORTER SMALL PERMEASE PROTEIN"/>
    <property type="match status" value="1"/>
</dbReference>
<comment type="subunit">
    <text evidence="9">The complex comprises the extracytoplasmic solute receptor protein and the two transmembrane proteins.</text>
</comment>
<comment type="function">
    <text evidence="9">Part of the tripartite ATP-independent periplasmic (TRAP) transport system.</text>
</comment>
<dbReference type="Pfam" id="PF04290">
    <property type="entry name" value="DctQ"/>
    <property type="match status" value="1"/>
</dbReference>
<comment type="similarity">
    <text evidence="8 9">Belongs to the TRAP transporter small permease family.</text>
</comment>
<reference evidence="11" key="1">
    <citation type="submission" date="2020-12" db="EMBL/GenBank/DDBJ databases">
        <title>Marinomonas arctica sp. nov., a psychrotolerant bacterium isolated from the Arctic.</title>
        <authorList>
            <person name="Zhang Y."/>
        </authorList>
    </citation>
    <scope>NUCLEOTIDE SEQUENCE</scope>
    <source>
        <strain evidence="11">C1424</strain>
    </source>
</reference>
<comment type="caution">
    <text evidence="11">The sequence shown here is derived from an EMBL/GenBank/DDBJ whole genome shotgun (WGS) entry which is preliminary data.</text>
</comment>
<evidence type="ECO:0000313" key="11">
    <source>
        <dbReference type="EMBL" id="MBJ7536108.1"/>
    </source>
</evidence>
<dbReference type="InterPro" id="IPR007387">
    <property type="entry name" value="TRAP_DctQ"/>
</dbReference>
<dbReference type="GO" id="GO:0005886">
    <property type="term" value="C:plasma membrane"/>
    <property type="evidence" value="ECO:0007669"/>
    <property type="project" value="UniProtKB-SubCell"/>
</dbReference>
<dbReference type="PROSITE" id="PS51257">
    <property type="entry name" value="PROKAR_LIPOPROTEIN"/>
    <property type="match status" value="1"/>
</dbReference>
<comment type="subcellular location">
    <subcellularLocation>
        <location evidence="1 9">Cell inner membrane</location>
        <topology evidence="1 9">Multi-pass membrane protein</topology>
    </subcellularLocation>
</comment>
<dbReference type="InterPro" id="IPR055348">
    <property type="entry name" value="DctQ"/>
</dbReference>
<evidence type="ECO:0000256" key="6">
    <source>
        <dbReference type="ARBA" id="ARBA00022989"/>
    </source>
</evidence>
<keyword evidence="12" id="KW-1185">Reference proteome</keyword>
<evidence type="ECO:0000256" key="7">
    <source>
        <dbReference type="ARBA" id="ARBA00023136"/>
    </source>
</evidence>
<dbReference type="AlphaFoldDB" id="A0A934N0X9"/>
<feature type="transmembrane region" description="Helical" evidence="9">
    <location>
        <begin position="12"/>
        <end position="37"/>
    </location>
</feature>